<dbReference type="Proteomes" id="UP000186922">
    <property type="component" value="Unassembled WGS sequence"/>
</dbReference>
<reference evidence="1 2" key="1">
    <citation type="journal article" date="2016" name="Nat. Commun.">
        <title>Extremotolerant tardigrade genome and improved radiotolerance of human cultured cells by tardigrade-unique protein.</title>
        <authorList>
            <person name="Hashimoto T."/>
            <person name="Horikawa D.D."/>
            <person name="Saito Y."/>
            <person name="Kuwahara H."/>
            <person name="Kozuka-Hata H."/>
            <person name="Shin-I T."/>
            <person name="Minakuchi Y."/>
            <person name="Ohishi K."/>
            <person name="Motoyama A."/>
            <person name="Aizu T."/>
            <person name="Enomoto A."/>
            <person name="Kondo K."/>
            <person name="Tanaka S."/>
            <person name="Hara Y."/>
            <person name="Koshikawa S."/>
            <person name="Sagara H."/>
            <person name="Miura T."/>
            <person name="Yokobori S."/>
            <person name="Miyagawa K."/>
            <person name="Suzuki Y."/>
            <person name="Kubo T."/>
            <person name="Oyama M."/>
            <person name="Kohara Y."/>
            <person name="Fujiyama A."/>
            <person name="Arakawa K."/>
            <person name="Katayama T."/>
            <person name="Toyoda A."/>
            <person name="Kunieda T."/>
        </authorList>
    </citation>
    <scope>NUCLEOTIDE SEQUENCE [LARGE SCALE GENOMIC DNA]</scope>
    <source>
        <strain evidence="1 2">YOKOZUNA-1</strain>
    </source>
</reference>
<accession>A0A1D1UVI4</accession>
<evidence type="ECO:0000313" key="2">
    <source>
        <dbReference type="Proteomes" id="UP000186922"/>
    </source>
</evidence>
<dbReference type="AlphaFoldDB" id="A0A1D1UVI4"/>
<evidence type="ECO:0000313" key="1">
    <source>
        <dbReference type="EMBL" id="GAU92540.1"/>
    </source>
</evidence>
<protein>
    <submittedName>
        <fullName evidence="1">Uncharacterized protein</fullName>
    </submittedName>
</protein>
<proteinExistence type="predicted"/>
<gene>
    <name evidence="1" type="primary">RvY_04609-1</name>
    <name evidence="1" type="synonym">RvY_04609.1</name>
    <name evidence="1" type="ORF">RvY_04609</name>
</gene>
<dbReference type="EMBL" id="BDGG01000002">
    <property type="protein sequence ID" value="GAU92540.1"/>
    <property type="molecule type" value="Genomic_DNA"/>
</dbReference>
<organism evidence="1 2">
    <name type="scientific">Ramazzottius varieornatus</name>
    <name type="common">Water bear</name>
    <name type="synonym">Tardigrade</name>
    <dbReference type="NCBI Taxonomy" id="947166"/>
    <lineage>
        <taxon>Eukaryota</taxon>
        <taxon>Metazoa</taxon>
        <taxon>Ecdysozoa</taxon>
        <taxon>Tardigrada</taxon>
        <taxon>Eutardigrada</taxon>
        <taxon>Parachela</taxon>
        <taxon>Hypsibioidea</taxon>
        <taxon>Ramazzottiidae</taxon>
        <taxon>Ramazzottius</taxon>
    </lineage>
</organism>
<sequence>MDPGRLEVSLLTRGQIEVGHSSRYQRIPLRNKLMSQSSRWLQRHHIEKFAPITTNNQQEYSTCYLYLD</sequence>
<name>A0A1D1UVI4_RAMVA</name>
<keyword evidence="2" id="KW-1185">Reference proteome</keyword>
<comment type="caution">
    <text evidence="1">The sequence shown here is derived from an EMBL/GenBank/DDBJ whole genome shotgun (WGS) entry which is preliminary data.</text>
</comment>